<name>A0A0Q9XKP6_9BACI</name>
<proteinExistence type="predicted"/>
<keyword evidence="1" id="KW-1133">Transmembrane helix</keyword>
<evidence type="ECO:0000313" key="3">
    <source>
        <dbReference type="Proteomes" id="UP000053881"/>
    </source>
</evidence>
<keyword evidence="1" id="KW-0812">Transmembrane</keyword>
<protein>
    <submittedName>
        <fullName evidence="2">Uncharacterized protein</fullName>
    </submittedName>
</protein>
<reference evidence="2 3" key="1">
    <citation type="submission" date="2015-06" db="EMBL/GenBank/DDBJ databases">
        <title>Genome sequencing project of Bacillus galactosidilyticus PL133.</title>
        <authorList>
            <person name="Gaiero J."/>
            <person name="Nicol R."/>
            <person name="Habash M."/>
        </authorList>
    </citation>
    <scope>NUCLEOTIDE SEQUENCE [LARGE SCALE GENOMIC DNA]</scope>
    <source>
        <strain evidence="2 3">PL133</strain>
    </source>
</reference>
<sequence length="116" mass="13766">MLRRKGKSSLIYKYIISYFFVFLIPFVFMSLFLYYNSVSSLRGEIEQSNLNKLEQVENMTNERMKELSNTATRIAYDPRLTPYMLKHGYYGGEAQNELKKYKDNSSIIHELFCLFS</sequence>
<evidence type="ECO:0000313" key="2">
    <source>
        <dbReference type="EMBL" id="KRG08757.1"/>
    </source>
</evidence>
<feature type="transmembrane region" description="Helical" evidence="1">
    <location>
        <begin position="12"/>
        <end position="35"/>
    </location>
</feature>
<dbReference type="AlphaFoldDB" id="A0A0Q9XKP6"/>
<accession>A0A0Q9XKP6</accession>
<dbReference type="Proteomes" id="UP000053881">
    <property type="component" value="Unassembled WGS sequence"/>
</dbReference>
<gene>
    <name evidence="2" type="ORF">ACA29_24725</name>
</gene>
<evidence type="ECO:0000256" key="1">
    <source>
        <dbReference type="SAM" id="Phobius"/>
    </source>
</evidence>
<dbReference type="PATRIC" id="fig|217031.4.peg.8349"/>
<organism evidence="2 3">
    <name type="scientific">Lederbergia galactosidilytica</name>
    <dbReference type="NCBI Taxonomy" id="217031"/>
    <lineage>
        <taxon>Bacteria</taxon>
        <taxon>Bacillati</taxon>
        <taxon>Bacillota</taxon>
        <taxon>Bacilli</taxon>
        <taxon>Bacillales</taxon>
        <taxon>Bacillaceae</taxon>
        <taxon>Lederbergia</taxon>
    </lineage>
</organism>
<comment type="caution">
    <text evidence="2">The sequence shown here is derived from an EMBL/GenBank/DDBJ whole genome shotgun (WGS) entry which is preliminary data.</text>
</comment>
<keyword evidence="1" id="KW-0472">Membrane</keyword>
<dbReference type="EMBL" id="LGPB01000142">
    <property type="protein sequence ID" value="KRG08757.1"/>
    <property type="molecule type" value="Genomic_DNA"/>
</dbReference>